<dbReference type="Pfam" id="PF00270">
    <property type="entry name" value="DEAD"/>
    <property type="match status" value="1"/>
</dbReference>
<dbReference type="OrthoDB" id="9810236at2"/>
<dbReference type="AlphaFoldDB" id="B8I204"/>
<keyword evidence="5" id="KW-0547">Nucleotide-binding</keyword>
<evidence type="ECO:0000256" key="3">
    <source>
        <dbReference type="ARBA" id="ARBA00022722"/>
    </source>
</evidence>
<dbReference type="STRING" id="394503.Ccel_1476"/>
<name>B8I204_RUMCH</name>
<comment type="similarity">
    <text evidence="1">In the N-terminal section; belongs to the CRISPR-associated nuclease Cas3-HD family.</text>
</comment>
<dbReference type="InterPro" id="IPR038257">
    <property type="entry name" value="CRISPR-assoc_Cas3_HD_sf"/>
</dbReference>
<evidence type="ECO:0000256" key="9">
    <source>
        <dbReference type="ARBA" id="ARBA00023118"/>
    </source>
</evidence>
<dbReference type="InterPro" id="IPR011545">
    <property type="entry name" value="DEAD/DEAH_box_helicase_dom"/>
</dbReference>
<dbReference type="InterPro" id="IPR006483">
    <property type="entry name" value="CRISPR-assoc_Cas3_HD"/>
</dbReference>
<evidence type="ECO:0000256" key="7">
    <source>
        <dbReference type="ARBA" id="ARBA00022806"/>
    </source>
</evidence>
<dbReference type="GO" id="GO:0016887">
    <property type="term" value="F:ATP hydrolysis activity"/>
    <property type="evidence" value="ECO:0007669"/>
    <property type="project" value="TreeGrafter"/>
</dbReference>
<keyword evidence="7" id="KW-0347">Helicase</keyword>
<feature type="domain" description="Helicase ATP-binding" evidence="10">
    <location>
        <begin position="223"/>
        <end position="406"/>
    </location>
</feature>
<dbReference type="NCBIfam" id="TIGR01587">
    <property type="entry name" value="cas3_core"/>
    <property type="match status" value="1"/>
</dbReference>
<dbReference type="InterPro" id="IPR027417">
    <property type="entry name" value="P-loop_NTPase"/>
</dbReference>
<dbReference type="PANTHER" id="PTHR47962">
    <property type="entry name" value="ATP-DEPENDENT HELICASE LHR-RELATED-RELATED"/>
    <property type="match status" value="1"/>
</dbReference>
<dbReference type="GO" id="GO:0005524">
    <property type="term" value="F:ATP binding"/>
    <property type="evidence" value="ECO:0007669"/>
    <property type="project" value="UniProtKB-KW"/>
</dbReference>
<evidence type="ECO:0000256" key="5">
    <source>
        <dbReference type="ARBA" id="ARBA00022741"/>
    </source>
</evidence>
<dbReference type="SUPFAM" id="SSF52540">
    <property type="entry name" value="P-loop containing nucleoside triphosphate hydrolases"/>
    <property type="match status" value="1"/>
</dbReference>
<dbReference type="PROSITE" id="PS51192">
    <property type="entry name" value="HELICASE_ATP_BIND_1"/>
    <property type="match status" value="1"/>
</dbReference>
<evidence type="ECO:0000256" key="1">
    <source>
        <dbReference type="ARBA" id="ARBA00006847"/>
    </source>
</evidence>
<keyword evidence="9" id="KW-0051">Antiviral defense</keyword>
<feature type="domain" description="HD Cas3-type" evidence="11">
    <location>
        <begin position="8"/>
        <end position="171"/>
    </location>
</feature>
<dbReference type="eggNOG" id="COG1203">
    <property type="taxonomic scope" value="Bacteria"/>
</dbReference>
<dbReference type="InterPro" id="IPR006474">
    <property type="entry name" value="Helicase_Cas3_CRISPR-ass_core"/>
</dbReference>
<dbReference type="InterPro" id="IPR006674">
    <property type="entry name" value="HD_domain"/>
</dbReference>
<evidence type="ECO:0000259" key="11">
    <source>
        <dbReference type="PROSITE" id="PS51643"/>
    </source>
</evidence>
<dbReference type="Pfam" id="PF22590">
    <property type="entry name" value="Cas3-like_C_2"/>
    <property type="match status" value="1"/>
</dbReference>
<keyword evidence="8" id="KW-0067">ATP-binding</keyword>
<dbReference type="GO" id="GO:0004518">
    <property type="term" value="F:nuclease activity"/>
    <property type="evidence" value="ECO:0007669"/>
    <property type="project" value="UniProtKB-KW"/>
</dbReference>
<dbReference type="RefSeq" id="WP_015924972.1">
    <property type="nucleotide sequence ID" value="NC_011898.1"/>
</dbReference>
<dbReference type="Proteomes" id="UP000001349">
    <property type="component" value="Chromosome"/>
</dbReference>
<evidence type="ECO:0000259" key="10">
    <source>
        <dbReference type="PROSITE" id="PS51192"/>
    </source>
</evidence>
<evidence type="ECO:0000256" key="2">
    <source>
        <dbReference type="ARBA" id="ARBA00009046"/>
    </source>
</evidence>
<organism evidence="12 13">
    <name type="scientific">Ruminiclostridium cellulolyticum (strain ATCC 35319 / DSM 5812 / JCM 6584 / H10)</name>
    <name type="common">Clostridium cellulolyticum</name>
    <dbReference type="NCBI Taxonomy" id="394503"/>
    <lineage>
        <taxon>Bacteria</taxon>
        <taxon>Bacillati</taxon>
        <taxon>Bacillota</taxon>
        <taxon>Clostridia</taxon>
        <taxon>Eubacteriales</taxon>
        <taxon>Oscillospiraceae</taxon>
        <taxon>Ruminiclostridium</taxon>
    </lineage>
</organism>
<dbReference type="InterPro" id="IPR052511">
    <property type="entry name" value="ATP-dep_Helicase"/>
</dbReference>
<protein>
    <submittedName>
        <fullName evidence="12">Metal dependent phosphohydrolase</fullName>
    </submittedName>
</protein>
<dbReference type="Gene3D" id="1.10.3210.30">
    <property type="match status" value="1"/>
</dbReference>
<keyword evidence="4" id="KW-0479">Metal-binding</keyword>
<evidence type="ECO:0000313" key="12">
    <source>
        <dbReference type="EMBL" id="ACL75830.1"/>
    </source>
</evidence>
<dbReference type="CDD" id="cd09641">
    <property type="entry name" value="Cas3''_I"/>
    <property type="match status" value="1"/>
</dbReference>
<gene>
    <name evidence="12" type="ordered locus">Ccel_1476</name>
</gene>
<dbReference type="GO" id="GO:0003677">
    <property type="term" value="F:DNA binding"/>
    <property type="evidence" value="ECO:0007669"/>
    <property type="project" value="TreeGrafter"/>
</dbReference>
<evidence type="ECO:0000313" key="13">
    <source>
        <dbReference type="Proteomes" id="UP000001349"/>
    </source>
</evidence>
<evidence type="ECO:0000256" key="6">
    <source>
        <dbReference type="ARBA" id="ARBA00022801"/>
    </source>
</evidence>
<dbReference type="SMART" id="SM00487">
    <property type="entry name" value="DEXDc"/>
    <property type="match status" value="1"/>
</dbReference>
<dbReference type="InterPro" id="IPR054712">
    <property type="entry name" value="Cas3-like_dom"/>
</dbReference>
<dbReference type="InterPro" id="IPR014001">
    <property type="entry name" value="Helicase_ATP-bd"/>
</dbReference>
<dbReference type="Gene3D" id="3.40.50.300">
    <property type="entry name" value="P-loop containing nucleotide triphosphate hydrolases"/>
    <property type="match status" value="2"/>
</dbReference>
<dbReference type="Pfam" id="PF01966">
    <property type="entry name" value="HD"/>
    <property type="match status" value="1"/>
</dbReference>
<dbReference type="SUPFAM" id="SSF109604">
    <property type="entry name" value="HD-domain/PDEase-like"/>
    <property type="match status" value="1"/>
</dbReference>
<evidence type="ECO:0000256" key="4">
    <source>
        <dbReference type="ARBA" id="ARBA00022723"/>
    </source>
</evidence>
<dbReference type="InterPro" id="IPR003607">
    <property type="entry name" value="HD/PDEase_dom"/>
</dbReference>
<dbReference type="GO" id="GO:0051607">
    <property type="term" value="P:defense response to virus"/>
    <property type="evidence" value="ECO:0007669"/>
    <property type="project" value="UniProtKB-KW"/>
</dbReference>
<dbReference type="NCBIfam" id="TIGR01596">
    <property type="entry name" value="cas3_HD"/>
    <property type="match status" value="1"/>
</dbReference>
<comment type="similarity">
    <text evidence="2">In the central section; belongs to the CRISPR-associated helicase Cas3 family.</text>
</comment>
<reference evidence="12 13" key="1">
    <citation type="submission" date="2009-01" db="EMBL/GenBank/DDBJ databases">
        <title>Complete sequence of Clostridium cellulolyticum H10.</title>
        <authorList>
            <consortium name="US DOE Joint Genome Institute"/>
            <person name="Lucas S."/>
            <person name="Copeland A."/>
            <person name="Lapidus A."/>
            <person name="Glavina del Rio T."/>
            <person name="Dalin E."/>
            <person name="Tice H."/>
            <person name="Bruce D."/>
            <person name="Goodwin L."/>
            <person name="Pitluck S."/>
            <person name="Chertkov O."/>
            <person name="Saunders E."/>
            <person name="Brettin T."/>
            <person name="Detter J.C."/>
            <person name="Han C."/>
            <person name="Larimer F."/>
            <person name="Land M."/>
            <person name="Hauser L."/>
            <person name="Kyrpides N."/>
            <person name="Ivanova N."/>
            <person name="Zhou J."/>
            <person name="Richardson P."/>
        </authorList>
    </citation>
    <scope>NUCLEOTIDE SEQUENCE [LARGE SCALE GENOMIC DNA]</scope>
    <source>
        <strain evidence="13">ATCC 35319 / DSM 5812 / JCM 6584 / H10</strain>
    </source>
</reference>
<dbReference type="GO" id="GO:0046872">
    <property type="term" value="F:metal ion binding"/>
    <property type="evidence" value="ECO:0007669"/>
    <property type="project" value="UniProtKB-KW"/>
</dbReference>
<keyword evidence="13" id="KW-1185">Reference proteome</keyword>
<dbReference type="PANTHER" id="PTHR47962:SF5">
    <property type="entry name" value="ATP-DEPENDENT HELICASE LHR-RELATED"/>
    <property type="match status" value="1"/>
</dbReference>
<dbReference type="EMBL" id="CP001348">
    <property type="protein sequence ID" value="ACL75830.1"/>
    <property type="molecule type" value="Genomic_DNA"/>
</dbReference>
<evidence type="ECO:0000256" key="8">
    <source>
        <dbReference type="ARBA" id="ARBA00022840"/>
    </source>
</evidence>
<dbReference type="CDD" id="cd17930">
    <property type="entry name" value="DEXHc_cas3"/>
    <property type="match status" value="1"/>
</dbReference>
<dbReference type="SMART" id="SM00471">
    <property type="entry name" value="HDc"/>
    <property type="match status" value="1"/>
</dbReference>
<accession>B8I204</accession>
<sequence length="728" mass="83288">MFAAHIREDGTKQSVKEHLLNTAVKARDFAHPFNGDDYAYTAALLHDIGKYSNEFQNRILKGGKKCDHSTAGAKEIVKINKSGRLIAYCIAGHHSGLPNYGSVSDVGIEGTLNARLNKVAIPRYDRFFDEIETINLPVMPNIKLTKNTNIGFILSFYIRFIYSCLVDADFLDTEVFMSNNSVDRTANYDFYLFRKKLNKKLSSFKTDTMINRYRKKILDACIEKAKLKRNLFNLTVPTGGGKTLSSLAFAVNHLIKNSMDRIIYVIPYTSIIEQTAREFKNIFGEENVLEHHSNFDFDDDENSIKNKMRLSSENWDMPFLVTTNVQFFESLFSHKSSRCRKLHNIANSIIIFDEVQILPIDYLKPCIEAIKQLVLNFNSTVVMCSATQPPFDKLFGELEPIEICDNHAELYNAFKRTNVKTHGVINSSNLAKEMNNIEQVLCIVNTRKHALKIFSMLEEQGSYHLSTLMCPVHRKEVINTIKERLREGLTCRVCSTRLIEAGVDVDFPLVYRAMSGLDSIVQSAGRCNREGKLMAEEKLVYGEVHVFYPEDEFVQHQPEAFKRPTMVTESIMRNFDDITSPRAICTYFEELFEITGDGLDFKKILERLESDVTNFNFSFQDISRDFKLIEDTAIPVIIPYDDKACTLIEKLKYSDYKSGILRSLQGYTVTIYKNEYDNLFGMGALDFITNGEINNKDIAILKRDSFNHLYDKNTGLKVTEETGIAIYI</sequence>
<dbReference type="PROSITE" id="PS51643">
    <property type="entry name" value="HD_CAS3"/>
    <property type="match status" value="1"/>
</dbReference>
<dbReference type="KEGG" id="cce:Ccel_1476"/>
<proteinExistence type="inferred from homology"/>
<dbReference type="GO" id="GO:0004386">
    <property type="term" value="F:helicase activity"/>
    <property type="evidence" value="ECO:0007669"/>
    <property type="project" value="UniProtKB-KW"/>
</dbReference>
<keyword evidence="6 12" id="KW-0378">Hydrolase</keyword>
<dbReference type="HOGENOM" id="CLU_010123_0_0_9"/>
<keyword evidence="3" id="KW-0540">Nuclease</keyword>